<keyword evidence="8" id="KW-0695">RNA-directed DNA polymerase</keyword>
<evidence type="ECO:0000256" key="2">
    <source>
        <dbReference type="ARBA" id="ARBA00022670"/>
    </source>
</evidence>
<dbReference type="PANTHER" id="PTHR37984">
    <property type="entry name" value="PROTEIN CBG26694"/>
    <property type="match status" value="1"/>
</dbReference>
<dbReference type="InterPro" id="IPR001584">
    <property type="entry name" value="Integrase_cat-core"/>
</dbReference>
<reference evidence="11 12" key="1">
    <citation type="submission" date="2023-03" db="EMBL/GenBank/DDBJ databases">
        <title>Genome insight into feeding habits of ladybird beetles.</title>
        <authorList>
            <person name="Li H.-S."/>
            <person name="Huang Y.-H."/>
            <person name="Pang H."/>
        </authorList>
    </citation>
    <scope>NUCLEOTIDE SEQUENCE [LARGE SCALE GENOMIC DNA]</scope>
    <source>
        <strain evidence="11">SYSU_2023b</strain>
        <tissue evidence="11">Whole body</tissue>
    </source>
</reference>
<evidence type="ECO:0000256" key="6">
    <source>
        <dbReference type="ARBA" id="ARBA00022759"/>
    </source>
</evidence>
<name>A0AAW1TQ72_9CUCU</name>
<dbReference type="Gene3D" id="3.30.420.10">
    <property type="entry name" value="Ribonuclease H-like superfamily/Ribonuclease H"/>
    <property type="match status" value="1"/>
</dbReference>
<dbReference type="CDD" id="cd09274">
    <property type="entry name" value="RNase_HI_RT_Ty3"/>
    <property type="match status" value="1"/>
</dbReference>
<dbReference type="Pfam" id="PF00665">
    <property type="entry name" value="rve"/>
    <property type="match status" value="1"/>
</dbReference>
<evidence type="ECO:0000256" key="8">
    <source>
        <dbReference type="ARBA" id="ARBA00022918"/>
    </source>
</evidence>
<dbReference type="FunFam" id="3.10.10.10:FF:000007">
    <property type="entry name" value="Retrovirus-related Pol polyprotein from transposon 17.6-like Protein"/>
    <property type="match status" value="1"/>
</dbReference>
<keyword evidence="12" id="KW-1185">Reference proteome</keyword>
<dbReference type="InterPro" id="IPR036397">
    <property type="entry name" value="RNaseH_sf"/>
</dbReference>
<dbReference type="FunFam" id="3.30.70.270:FF:000020">
    <property type="entry name" value="Transposon Tf2-6 polyprotein-like Protein"/>
    <property type="match status" value="1"/>
</dbReference>
<evidence type="ECO:0000256" key="5">
    <source>
        <dbReference type="ARBA" id="ARBA00022722"/>
    </source>
</evidence>
<dbReference type="InterPro" id="IPR043128">
    <property type="entry name" value="Rev_trsase/Diguanyl_cyclase"/>
</dbReference>
<dbReference type="SUPFAM" id="SSF53098">
    <property type="entry name" value="Ribonuclease H-like"/>
    <property type="match status" value="1"/>
</dbReference>
<organism evidence="11 12">
    <name type="scientific">Henosepilachna vigintioctopunctata</name>
    <dbReference type="NCBI Taxonomy" id="420089"/>
    <lineage>
        <taxon>Eukaryota</taxon>
        <taxon>Metazoa</taxon>
        <taxon>Ecdysozoa</taxon>
        <taxon>Arthropoda</taxon>
        <taxon>Hexapoda</taxon>
        <taxon>Insecta</taxon>
        <taxon>Pterygota</taxon>
        <taxon>Neoptera</taxon>
        <taxon>Endopterygota</taxon>
        <taxon>Coleoptera</taxon>
        <taxon>Polyphaga</taxon>
        <taxon>Cucujiformia</taxon>
        <taxon>Coccinelloidea</taxon>
        <taxon>Coccinellidae</taxon>
        <taxon>Epilachninae</taxon>
        <taxon>Epilachnini</taxon>
        <taxon>Henosepilachna</taxon>
    </lineage>
</organism>
<dbReference type="EC" id="2.7.7.49" evidence="1"/>
<keyword evidence="3" id="KW-0808">Transferase</keyword>
<dbReference type="PROSITE" id="PS50994">
    <property type="entry name" value="INTEGRASE"/>
    <property type="match status" value="1"/>
</dbReference>
<dbReference type="SUPFAM" id="SSF52949">
    <property type="entry name" value="Macro domain-like"/>
    <property type="match status" value="1"/>
</dbReference>
<sequence>MPLNTLGTTELSLSVSNFSFNHKFNVINAAKIHTYYDGLLGNDFFQQQKAILNYSDKVLIINDRIIPFNNVINEDKLIIPPRCEIVAEINIANNNKLKQGLIEKMMICNKVFIPDTLVINNNSKACIPILNLNASEITITRPTLELIEISPEKSINLNHSSKFNQFQSKKDTFQRNKILQENLRLNHLNQEEKLSITKICQKYSNLFYLPGDYLNSTSTLRHEIPTSSNTQISSKIYRLPKIHEKEANTQIQKMLEQNIIRPSNSPWNSPIWIVPKKKDASGQQKWRLVCDFRKLNEITIGDSYPLPNIANILDQLGNAIYFSTLDLASGFYQVELEEKDKFKTAIATPSGLYEFNRMPMGLKNSPSRLARLMNIVLSGLQGSQCFCYLDDIVVYGSSLEDHNSKLENVFQQLQIHNLQLQPDKCEFLCREITYLGHHISEKGVKPDTNKIKVIENIPIPINPKQLKSFLGLIGYYRKFIGNFSEIAKPLHNLLKKNKKFEWTKSCQQSFEKFKEILTKEPILKYPNFSETFILTTDASNDAIGAVLSQGPIGKDLPISYYSKTLTKCEKNYSTTEKELLAIVESCKHYRPYLYGQKFIICTDHKPLVWLNNCKEPSSRLVRWRLKLMDYDYEIVYKKGKLNQNADALSRLFPENSNQNEINTNEHISNQLNQLSQSSQTLRNPLNQISNDELSYKNFLNHYESGVTINSSNIHEKSGDIFKAPLNHSLAHCVSQDFEMNRGIASIFKKIFGSVKQLKSQNKSVGQVVHISNNTRRIYYLITKSLFYEKPKYQTVFETLLNLKNLCEENKETHLALPHLSCGLDKLYWPKIFAMIKYIFHKSQIQITIYSLPVKENKSQIYSVNEEELTFEYFKGFHQREVNIPKPKLVSTPISKIKTLILPMSCDYANSNEYLTYVKTYITNLPEKPKITDIIAKKLAQQFIFVLFLKEFNDQSITYEDLFATLFNLRLMLNFNNIKKFTIPNLSQCKYNSIIREDTFFSLLYFLFRDFDYEILDDTRINITDENLMKEILHENHDSPLAGHQSFERTYEKIKHKYFWDNMKEYIRKYIKKCQICQKSKTDFKHNKSPMIITTTSTKFCEQIALDIVGPLPITKNENRFILTIQDDLTKFIQAYALHTHDAESVAIHFLKFCTQFGFPNNILTDQGVEFTSKVFKEINKLMSIKHKQSSPYHPQTQGSLERTHLTLKDYFKCYINKDSNNWDEFLNFATFSYNTSIHKSTQKTPYELVFGQRARIPSQVSNPKTQPNYSDLADDIINKLKILRETAHENILKSKNKSKEYYDKSHNRTYVFNQGDHVLLYDSQSKARNQKLSPNYKGPYRIEQIHNNQTATIRISPAKLKTYHFNKLKPYVVADDENNCSPPVIHIPSPSPSTSI</sequence>
<dbReference type="GO" id="GO:0008233">
    <property type="term" value="F:peptidase activity"/>
    <property type="evidence" value="ECO:0007669"/>
    <property type="project" value="UniProtKB-KW"/>
</dbReference>
<dbReference type="Gene3D" id="3.30.70.270">
    <property type="match status" value="2"/>
</dbReference>
<evidence type="ECO:0000313" key="11">
    <source>
        <dbReference type="EMBL" id="KAK9873687.1"/>
    </source>
</evidence>
<keyword evidence="6" id="KW-0255">Endonuclease</keyword>
<dbReference type="InterPro" id="IPR012337">
    <property type="entry name" value="RNaseH-like_sf"/>
</dbReference>
<evidence type="ECO:0000256" key="4">
    <source>
        <dbReference type="ARBA" id="ARBA00022695"/>
    </source>
</evidence>
<dbReference type="GO" id="GO:0006508">
    <property type="term" value="P:proteolysis"/>
    <property type="evidence" value="ECO:0007669"/>
    <property type="project" value="UniProtKB-KW"/>
</dbReference>
<dbReference type="SUPFAM" id="SSF56672">
    <property type="entry name" value="DNA/RNA polymerases"/>
    <property type="match status" value="1"/>
</dbReference>
<protein>
    <recommendedName>
        <fullName evidence="1">RNA-directed DNA polymerase</fullName>
        <ecNumber evidence="1">2.7.7.49</ecNumber>
    </recommendedName>
</protein>
<dbReference type="FunFam" id="3.30.420.10:FF:000032">
    <property type="entry name" value="Retrovirus-related Pol polyprotein from transposon 297-like Protein"/>
    <property type="match status" value="1"/>
</dbReference>
<feature type="domain" description="Reverse transcriptase" evidence="9">
    <location>
        <begin position="255"/>
        <end position="439"/>
    </location>
</feature>
<dbReference type="GO" id="GO:0003676">
    <property type="term" value="F:nucleic acid binding"/>
    <property type="evidence" value="ECO:0007669"/>
    <property type="project" value="InterPro"/>
</dbReference>
<proteinExistence type="predicted"/>
<dbReference type="Gene3D" id="3.10.20.370">
    <property type="match status" value="1"/>
</dbReference>
<dbReference type="GO" id="GO:0015074">
    <property type="term" value="P:DNA integration"/>
    <property type="evidence" value="ECO:0007669"/>
    <property type="project" value="InterPro"/>
</dbReference>
<dbReference type="GO" id="GO:0042575">
    <property type="term" value="C:DNA polymerase complex"/>
    <property type="evidence" value="ECO:0007669"/>
    <property type="project" value="UniProtKB-ARBA"/>
</dbReference>
<accession>A0AAW1TQ72</accession>
<dbReference type="Proteomes" id="UP001431783">
    <property type="component" value="Unassembled WGS sequence"/>
</dbReference>
<comment type="caution">
    <text evidence="11">The sequence shown here is derived from an EMBL/GenBank/DDBJ whole genome shotgun (WGS) entry which is preliminary data.</text>
</comment>
<evidence type="ECO:0000256" key="7">
    <source>
        <dbReference type="ARBA" id="ARBA00022801"/>
    </source>
</evidence>
<gene>
    <name evidence="11" type="ORF">WA026_023687</name>
</gene>
<evidence type="ECO:0000259" key="10">
    <source>
        <dbReference type="PROSITE" id="PS50994"/>
    </source>
</evidence>
<dbReference type="FunFam" id="1.10.340.70:FF:000001">
    <property type="entry name" value="Retrovirus-related Pol polyprotein from transposon gypsy-like Protein"/>
    <property type="match status" value="1"/>
</dbReference>
<dbReference type="Pfam" id="PF00078">
    <property type="entry name" value="RVT_1"/>
    <property type="match status" value="1"/>
</dbReference>
<evidence type="ECO:0000256" key="3">
    <source>
        <dbReference type="ARBA" id="ARBA00022679"/>
    </source>
</evidence>
<dbReference type="GO" id="GO:0004519">
    <property type="term" value="F:endonuclease activity"/>
    <property type="evidence" value="ECO:0007669"/>
    <property type="project" value="UniProtKB-KW"/>
</dbReference>
<dbReference type="InterPro" id="IPR043502">
    <property type="entry name" value="DNA/RNA_pol_sf"/>
</dbReference>
<dbReference type="InterPro" id="IPR043472">
    <property type="entry name" value="Macro_dom-like"/>
</dbReference>
<keyword evidence="4" id="KW-0548">Nucleotidyltransferase</keyword>
<dbReference type="InterPro" id="IPR041588">
    <property type="entry name" value="Integrase_H2C2"/>
</dbReference>
<dbReference type="InterPro" id="IPR021109">
    <property type="entry name" value="Peptidase_aspartic_dom_sf"/>
</dbReference>
<keyword evidence="5" id="KW-0540">Nuclease</keyword>
<evidence type="ECO:0000259" key="9">
    <source>
        <dbReference type="PROSITE" id="PS50878"/>
    </source>
</evidence>
<dbReference type="CDD" id="cd01647">
    <property type="entry name" value="RT_LTR"/>
    <property type="match status" value="1"/>
</dbReference>
<dbReference type="PANTHER" id="PTHR37984:SF5">
    <property type="entry name" value="PROTEIN NYNRIN-LIKE"/>
    <property type="match status" value="1"/>
</dbReference>
<dbReference type="Gene3D" id="3.40.220.10">
    <property type="entry name" value="Leucine Aminopeptidase, subunit E, domain 1"/>
    <property type="match status" value="1"/>
</dbReference>
<evidence type="ECO:0000313" key="12">
    <source>
        <dbReference type="Proteomes" id="UP001431783"/>
    </source>
</evidence>
<keyword evidence="7" id="KW-0378">Hydrolase</keyword>
<keyword evidence="2" id="KW-0645">Protease</keyword>
<feature type="domain" description="Integrase catalytic" evidence="10">
    <location>
        <begin position="1085"/>
        <end position="1253"/>
    </location>
</feature>
<dbReference type="Gene3D" id="1.10.340.70">
    <property type="match status" value="1"/>
</dbReference>
<dbReference type="EMBL" id="JARQZJ010000027">
    <property type="protein sequence ID" value="KAK9873687.1"/>
    <property type="molecule type" value="Genomic_DNA"/>
</dbReference>
<dbReference type="InterPro" id="IPR000477">
    <property type="entry name" value="RT_dom"/>
</dbReference>
<dbReference type="InterPro" id="IPR050951">
    <property type="entry name" value="Retrovirus_Pol_polyprotein"/>
</dbReference>
<dbReference type="InterPro" id="IPR041373">
    <property type="entry name" value="RT_RNaseH"/>
</dbReference>
<dbReference type="GO" id="GO:0003964">
    <property type="term" value="F:RNA-directed DNA polymerase activity"/>
    <property type="evidence" value="ECO:0007669"/>
    <property type="project" value="UniProtKB-KW"/>
</dbReference>
<dbReference type="Pfam" id="PF17921">
    <property type="entry name" value="Integrase_H2C2"/>
    <property type="match status" value="1"/>
</dbReference>
<evidence type="ECO:0000256" key="1">
    <source>
        <dbReference type="ARBA" id="ARBA00012493"/>
    </source>
</evidence>
<dbReference type="Gene3D" id="2.40.70.10">
    <property type="entry name" value="Acid Proteases"/>
    <property type="match status" value="1"/>
</dbReference>
<dbReference type="FunFam" id="3.10.20.370:FF:000001">
    <property type="entry name" value="Retrovirus-related Pol polyprotein from transposon 17.6-like protein"/>
    <property type="match status" value="1"/>
</dbReference>
<dbReference type="Gene3D" id="3.10.10.10">
    <property type="entry name" value="HIV Type 1 Reverse Transcriptase, subunit A, domain 1"/>
    <property type="match status" value="1"/>
</dbReference>
<dbReference type="Pfam" id="PF17917">
    <property type="entry name" value="RT_RNaseH"/>
    <property type="match status" value="1"/>
</dbReference>
<dbReference type="PROSITE" id="PS50878">
    <property type="entry name" value="RT_POL"/>
    <property type="match status" value="1"/>
</dbReference>
<dbReference type="CDD" id="cd02901">
    <property type="entry name" value="Macro_Poa1p-like"/>
    <property type="match status" value="1"/>
</dbReference>